<gene>
    <name evidence="8" type="ORF">GEMMAAP_18325</name>
</gene>
<reference evidence="8 9" key="2">
    <citation type="journal article" date="2016" name="Environ. Microbiol. Rep.">
        <title>Metagenomic evidence for the presence of phototrophic Gemmatimonadetes bacteria in diverse environments.</title>
        <authorList>
            <person name="Zeng Y."/>
            <person name="Baumbach J."/>
            <person name="Barbosa E.G."/>
            <person name="Azevedo V."/>
            <person name="Zhang C."/>
            <person name="Koblizek M."/>
        </authorList>
    </citation>
    <scope>NUCLEOTIDE SEQUENCE [LARGE SCALE GENOMIC DNA]</scope>
    <source>
        <strain evidence="8 9">AP64</strain>
    </source>
</reference>
<dbReference type="InterPro" id="IPR004090">
    <property type="entry name" value="Chemotax_Me-accpt_rcpt"/>
</dbReference>
<dbReference type="PANTHER" id="PTHR43531">
    <property type="entry name" value="PROTEIN ICFG"/>
    <property type="match status" value="1"/>
</dbReference>
<feature type="transmembrane region" description="Helical" evidence="5">
    <location>
        <begin position="162"/>
        <end position="183"/>
    </location>
</feature>
<keyword evidence="5" id="KW-0812">Transmembrane</keyword>
<proteinExistence type="inferred from homology"/>
<keyword evidence="5" id="KW-0472">Membrane</keyword>
<evidence type="ECO:0000256" key="5">
    <source>
        <dbReference type="SAM" id="Phobius"/>
    </source>
</evidence>
<evidence type="ECO:0000313" key="9">
    <source>
        <dbReference type="Proteomes" id="UP000076404"/>
    </source>
</evidence>
<dbReference type="AlphaFoldDB" id="A0A143BM90"/>
<evidence type="ECO:0000256" key="1">
    <source>
        <dbReference type="ARBA" id="ARBA00022500"/>
    </source>
</evidence>
<dbReference type="SMART" id="SM00283">
    <property type="entry name" value="MA"/>
    <property type="match status" value="1"/>
</dbReference>
<evidence type="ECO:0000256" key="2">
    <source>
        <dbReference type="ARBA" id="ARBA00029447"/>
    </source>
</evidence>
<dbReference type="SUPFAM" id="SSF58104">
    <property type="entry name" value="Methyl-accepting chemotaxis protein (MCP) signaling domain"/>
    <property type="match status" value="1"/>
</dbReference>
<dbReference type="Pfam" id="PF00015">
    <property type="entry name" value="MCPsignal"/>
    <property type="match status" value="1"/>
</dbReference>
<dbReference type="Proteomes" id="UP000076404">
    <property type="component" value="Chromosome"/>
</dbReference>
<keyword evidence="3" id="KW-0807">Transducer</keyword>
<dbReference type="EMBL" id="CP011454">
    <property type="protein sequence ID" value="AMW06209.1"/>
    <property type="molecule type" value="Genomic_DNA"/>
</dbReference>
<dbReference type="GO" id="GO:0007165">
    <property type="term" value="P:signal transduction"/>
    <property type="evidence" value="ECO:0007669"/>
    <property type="project" value="UniProtKB-KW"/>
</dbReference>
<dbReference type="InterPro" id="IPR003660">
    <property type="entry name" value="HAMP_dom"/>
</dbReference>
<keyword evidence="5" id="KW-1133">Transmembrane helix</keyword>
<sequence>MQKPRVQERWLLLPSAIMAISSTVLGRSRRDADRLLGIVLLLHFPVALVLGWVYAAWTPALLVGAPLALASFWLSRTRAGVGATRFLIGLAFMAFSALFIHQAKGLIEMHFHIFASLALLMAYRDWRVPTAAAGFIAVHHVAFHILQGMGVGVYVLNHNVGGHLIVLVHALFVVFETAVLVVLSMRLEQEAKTTQAVFESLEAVGEGRLNVVPEGDGIAAALRRVIGAVEALDANASELGRAVAEKRAMRVSGTELVGAFASVSDRMMLAAQTVEELRLRNDAAQKATADFLGSLTPVVQAMRDGDLTQSVGTGFGAEYDRTAEDMNSALSQLRDAISELSASSQQIDGASTEIANGSDSLAQSTSEQAATLEEITASVTELANLGTATTTNLAEARSTTSVASQSAQVGVKNVERLIVAMDETRDAARETAKIVRTIDEIAFQTNLLALNASVEAARAGDAGRGFAVVADEVRALAMRCAEAARTTAQLIEKAVQRVEGGVSISQEVGVQLTDVSQRIGSVHAVMEQIGQAAASQQEGVSQIREAIAQLNGTVQQAAANAEESASAAQELTAQARAQRAQAERFRTEEEVAPNARPVMRAA</sequence>
<dbReference type="GO" id="GO:0016020">
    <property type="term" value="C:membrane"/>
    <property type="evidence" value="ECO:0007669"/>
    <property type="project" value="InterPro"/>
</dbReference>
<evidence type="ECO:0000259" key="7">
    <source>
        <dbReference type="PROSITE" id="PS50885"/>
    </source>
</evidence>
<dbReference type="PANTHER" id="PTHR43531:SF11">
    <property type="entry name" value="METHYL-ACCEPTING CHEMOTAXIS PROTEIN 3"/>
    <property type="match status" value="1"/>
</dbReference>
<organism evidence="8 9">
    <name type="scientific">Gemmatimonas phototrophica</name>
    <dbReference type="NCBI Taxonomy" id="1379270"/>
    <lineage>
        <taxon>Bacteria</taxon>
        <taxon>Pseudomonadati</taxon>
        <taxon>Gemmatimonadota</taxon>
        <taxon>Gemmatimonadia</taxon>
        <taxon>Gemmatimonadales</taxon>
        <taxon>Gemmatimonadaceae</taxon>
        <taxon>Gemmatimonas</taxon>
    </lineage>
</organism>
<feature type="domain" description="Methyl-accepting transducer" evidence="6">
    <location>
        <begin position="343"/>
        <end position="572"/>
    </location>
</feature>
<dbReference type="InterPro" id="IPR051310">
    <property type="entry name" value="MCP_chemotaxis"/>
</dbReference>
<feature type="transmembrane region" description="Helical" evidence="5">
    <location>
        <begin position="109"/>
        <end position="126"/>
    </location>
</feature>
<feature type="transmembrane region" description="Helical" evidence="5">
    <location>
        <begin position="86"/>
        <end position="103"/>
    </location>
</feature>
<feature type="transmembrane region" description="Helical" evidence="5">
    <location>
        <begin position="133"/>
        <end position="156"/>
    </location>
</feature>
<keyword evidence="1" id="KW-0145">Chemotaxis</keyword>
<feature type="domain" description="HAMP" evidence="7">
    <location>
        <begin position="292"/>
        <end position="338"/>
    </location>
</feature>
<dbReference type="GO" id="GO:0004888">
    <property type="term" value="F:transmembrane signaling receptor activity"/>
    <property type="evidence" value="ECO:0007669"/>
    <property type="project" value="InterPro"/>
</dbReference>
<dbReference type="eggNOG" id="COG0840">
    <property type="taxonomic scope" value="Bacteria"/>
</dbReference>
<dbReference type="KEGG" id="gph:GEMMAAP_18325"/>
<dbReference type="PROSITE" id="PS50111">
    <property type="entry name" value="CHEMOTAXIS_TRANSDUC_2"/>
    <property type="match status" value="1"/>
</dbReference>
<reference evidence="8 9" key="1">
    <citation type="journal article" date="2014" name="Proc. Natl. Acad. Sci. U.S.A.">
        <title>Functional type 2 photosynthetic reaction centers found in the rare bacterial phylum Gemmatimonadetes.</title>
        <authorList>
            <person name="Zeng Y."/>
            <person name="Feng F."/>
            <person name="Medova H."/>
            <person name="Dean J."/>
            <person name="Koblizek M."/>
        </authorList>
    </citation>
    <scope>NUCLEOTIDE SEQUENCE [LARGE SCALE GENOMIC DNA]</scope>
    <source>
        <strain evidence="8 9">AP64</strain>
    </source>
</reference>
<dbReference type="InterPro" id="IPR004089">
    <property type="entry name" value="MCPsignal_dom"/>
</dbReference>
<keyword evidence="9" id="KW-1185">Reference proteome</keyword>
<name>A0A143BM90_9BACT</name>
<dbReference type="GO" id="GO:0006935">
    <property type="term" value="P:chemotaxis"/>
    <property type="evidence" value="ECO:0007669"/>
    <property type="project" value="UniProtKB-KW"/>
</dbReference>
<dbReference type="PROSITE" id="PS50885">
    <property type="entry name" value="HAMP"/>
    <property type="match status" value="1"/>
</dbReference>
<evidence type="ECO:0000256" key="3">
    <source>
        <dbReference type="PROSITE-ProRule" id="PRU00284"/>
    </source>
</evidence>
<evidence type="ECO:0008006" key="10">
    <source>
        <dbReference type="Google" id="ProtNLM"/>
    </source>
</evidence>
<dbReference type="Gene3D" id="1.10.287.950">
    <property type="entry name" value="Methyl-accepting chemotaxis protein"/>
    <property type="match status" value="1"/>
</dbReference>
<evidence type="ECO:0000313" key="8">
    <source>
        <dbReference type="EMBL" id="AMW06209.1"/>
    </source>
</evidence>
<feature type="region of interest" description="Disordered" evidence="4">
    <location>
        <begin position="578"/>
        <end position="602"/>
    </location>
</feature>
<comment type="similarity">
    <text evidence="2">Belongs to the methyl-accepting chemotaxis (MCP) protein family.</text>
</comment>
<evidence type="ECO:0000259" key="6">
    <source>
        <dbReference type="PROSITE" id="PS50111"/>
    </source>
</evidence>
<evidence type="ECO:0000256" key="4">
    <source>
        <dbReference type="SAM" id="MobiDB-lite"/>
    </source>
</evidence>
<dbReference type="PRINTS" id="PR00260">
    <property type="entry name" value="CHEMTRNSDUCR"/>
</dbReference>
<dbReference type="STRING" id="1379270.GEMMAAP_18325"/>
<protein>
    <recommendedName>
        <fullName evidence="10">Methyl-accepting transducer domain-containing protein</fullName>
    </recommendedName>
</protein>
<accession>A0A143BM90</accession>